<sequence length="908" mass="101109">MKLLLFTLLALALGAPLSWAARKKPENPIKDWSPPSSAQRMPSHRGKHRKQLTASELNPGKGVAEETLKSAAAVERVAGGKEAHQQEGKPSIQKANVLRRKAATHLDGQKLWKGDGAKKEMTKAEKRVLGPRKINTNSTTAKPESTDPGSDVSLAKAGGWLTAKKLLVKEHGAPHRVQTRKGHATAQRNVTGEKPSPLHRNESQELSSPVPRNASRMKEGKEHRSLHRNISRAQLQKEKRKSSWVSGKEDGALYRNASRPPTGKEQSTLPRNGSRVQQGTETRFLHKNSSQAASGKQHGILSTNSTWTLPRQKPGLLQRSSGQTHVDKRPSFTLRNSSQQLPGKRHGMAHGNTSRGEARKEPSPSQKNASQSLKEEKSLLSLRNVSLLVIEQKPKVPHRNASWAVPRKRQGPRYRNASGTEFNRGHGPSHRNSSWVLPRRDSSSSHRNISQALTGTKRGNLQRSGSQSGVGNTVTVPLRNSPQRKTVKEQSSSHQDHFQARADTPKWRPPVPKERDETIMPSLPTTCLLSEHAIACGNAGLKSVPKLSDSVLKTLYLAENEITYVPAGIFLGLPNLEWLDLSKNKLVSSGLHSETFKNLTKLKRLNLDGNRLTTIPALPSSLQELKMNDNNLDGLQRNNVRGLFKLLTLELEGNQLHDGNVLPTAFKPLSRLVYLRLDRNRFRAIPSGLPASLQELHLDSNRIEEVTEGVLNKTLNLTVLILSNNQLQEDRIAPRAWIDLPKLEALDLSHNRLAHVPSFLPRHLKQLTLHHNCIERIPGYVFAHMKPGLEFLHLSHNLLRDDGIHAVSFLGLYRSLAELLLDNNQLQAVPRGILNLKGLQVLRLSHNRIRHVPLNSVCDTRVAEDSGIVSLHLENNLIDRRHIPPTAFSCIRAYHSVVLRPQQNEEDY</sequence>
<organism evidence="5 6">
    <name type="scientific">Eublepharis macularius</name>
    <name type="common">Leopard gecko</name>
    <name type="synonym">Cyrtodactylus macularius</name>
    <dbReference type="NCBI Taxonomy" id="481883"/>
    <lineage>
        <taxon>Eukaryota</taxon>
        <taxon>Metazoa</taxon>
        <taxon>Chordata</taxon>
        <taxon>Craniata</taxon>
        <taxon>Vertebrata</taxon>
        <taxon>Euteleostomi</taxon>
        <taxon>Lepidosauria</taxon>
        <taxon>Squamata</taxon>
        <taxon>Bifurcata</taxon>
        <taxon>Gekkota</taxon>
        <taxon>Eublepharidae</taxon>
        <taxon>Eublepharinae</taxon>
        <taxon>Eublepharis</taxon>
    </lineage>
</organism>
<dbReference type="GO" id="GO:0008201">
    <property type="term" value="F:heparin binding"/>
    <property type="evidence" value="ECO:0007669"/>
    <property type="project" value="TreeGrafter"/>
</dbReference>
<dbReference type="GO" id="GO:0070052">
    <property type="term" value="F:collagen V binding"/>
    <property type="evidence" value="ECO:0007669"/>
    <property type="project" value="TreeGrafter"/>
</dbReference>
<dbReference type="GeneID" id="129346027"/>
<dbReference type="GO" id="GO:0031012">
    <property type="term" value="C:extracellular matrix"/>
    <property type="evidence" value="ECO:0007669"/>
    <property type="project" value="TreeGrafter"/>
</dbReference>
<evidence type="ECO:0000256" key="2">
    <source>
        <dbReference type="ARBA" id="ARBA00022737"/>
    </source>
</evidence>
<feature type="compositionally biased region" description="Basic residues" evidence="3">
    <location>
        <begin position="42"/>
        <end position="51"/>
    </location>
</feature>
<gene>
    <name evidence="6" type="primary">LOC129346027</name>
</gene>
<evidence type="ECO:0000256" key="3">
    <source>
        <dbReference type="SAM" id="MobiDB-lite"/>
    </source>
</evidence>
<evidence type="ECO:0000313" key="6">
    <source>
        <dbReference type="RefSeq" id="XP_054859251.1"/>
    </source>
</evidence>
<name>A0AA97KNM0_EUBMA</name>
<feature type="chain" id="PRO_5041715337" evidence="4">
    <location>
        <begin position="21"/>
        <end position="908"/>
    </location>
</feature>
<dbReference type="PROSITE" id="PS51450">
    <property type="entry name" value="LRR"/>
    <property type="match status" value="4"/>
</dbReference>
<dbReference type="Proteomes" id="UP001190640">
    <property type="component" value="Chromosome 19"/>
</dbReference>
<dbReference type="PANTHER" id="PTHR46544:SF2">
    <property type="entry name" value="EXTRACELLULAR MATRIX PROTEIN 2-RELATED"/>
    <property type="match status" value="1"/>
</dbReference>
<dbReference type="GO" id="GO:0030198">
    <property type="term" value="P:extracellular matrix organization"/>
    <property type="evidence" value="ECO:0007669"/>
    <property type="project" value="TreeGrafter"/>
</dbReference>
<dbReference type="PANTHER" id="PTHR46544">
    <property type="entry name" value="EXTRACELLULAR MATRIX PROTEIN 2-RELATED"/>
    <property type="match status" value="1"/>
</dbReference>
<feature type="region of interest" description="Disordered" evidence="3">
    <location>
        <begin position="116"/>
        <end position="153"/>
    </location>
</feature>
<feature type="compositionally biased region" description="Basic and acidic residues" evidence="3">
    <location>
        <begin position="494"/>
        <end position="516"/>
    </location>
</feature>
<dbReference type="SMART" id="SM00369">
    <property type="entry name" value="LRR_TYP"/>
    <property type="match status" value="11"/>
</dbReference>
<dbReference type="Pfam" id="PF13855">
    <property type="entry name" value="LRR_8"/>
    <property type="match status" value="3"/>
</dbReference>
<dbReference type="SUPFAM" id="SSF52058">
    <property type="entry name" value="L domain-like"/>
    <property type="match status" value="1"/>
</dbReference>
<evidence type="ECO:0000256" key="4">
    <source>
        <dbReference type="SAM" id="SignalP"/>
    </source>
</evidence>
<evidence type="ECO:0000313" key="5">
    <source>
        <dbReference type="Proteomes" id="UP001190640"/>
    </source>
</evidence>
<dbReference type="AlphaFoldDB" id="A0AA97KNM0"/>
<feature type="compositionally biased region" description="Polar residues" evidence="3">
    <location>
        <begin position="134"/>
        <end position="143"/>
    </location>
</feature>
<feature type="signal peptide" evidence="4">
    <location>
        <begin position="1"/>
        <end position="20"/>
    </location>
</feature>
<dbReference type="InterPro" id="IPR001611">
    <property type="entry name" value="Leu-rich_rpt"/>
</dbReference>
<protein>
    <submittedName>
        <fullName evidence="6">Extracellular matrix protein 2-like</fullName>
    </submittedName>
</protein>
<dbReference type="InterPro" id="IPR032675">
    <property type="entry name" value="LRR_dom_sf"/>
</dbReference>
<proteinExistence type="predicted"/>
<evidence type="ECO:0000256" key="1">
    <source>
        <dbReference type="ARBA" id="ARBA00022614"/>
    </source>
</evidence>
<reference evidence="6" key="1">
    <citation type="submission" date="2025-08" db="UniProtKB">
        <authorList>
            <consortium name="RefSeq"/>
        </authorList>
    </citation>
    <scope>IDENTIFICATION</scope>
    <source>
        <tissue evidence="6">Blood</tissue>
    </source>
</reference>
<dbReference type="KEGG" id="emc:129346027"/>
<dbReference type="InterPro" id="IPR043184">
    <property type="entry name" value="ECM2"/>
</dbReference>
<feature type="compositionally biased region" description="Polar residues" evidence="3">
    <location>
        <begin position="445"/>
        <end position="493"/>
    </location>
</feature>
<feature type="region of interest" description="Disordered" evidence="3">
    <location>
        <begin position="171"/>
        <end position="375"/>
    </location>
</feature>
<keyword evidence="1" id="KW-0433">Leucine-rich repeat</keyword>
<feature type="region of interest" description="Disordered" evidence="3">
    <location>
        <begin position="396"/>
        <end position="516"/>
    </location>
</feature>
<keyword evidence="4" id="KW-0732">Signal</keyword>
<feature type="compositionally biased region" description="Polar residues" evidence="3">
    <location>
        <begin position="264"/>
        <end position="309"/>
    </location>
</feature>
<keyword evidence="2" id="KW-0677">Repeat</keyword>
<feature type="region of interest" description="Disordered" evidence="3">
    <location>
        <begin position="25"/>
        <end position="63"/>
    </location>
</feature>
<dbReference type="SMART" id="SM00364">
    <property type="entry name" value="LRR_BAC"/>
    <property type="match status" value="5"/>
</dbReference>
<dbReference type="FunFam" id="3.80.10.10:FF:001007">
    <property type="entry name" value="Si:dkey-32e6.6"/>
    <property type="match status" value="1"/>
</dbReference>
<keyword evidence="5" id="KW-1185">Reference proteome</keyword>
<dbReference type="GO" id="GO:0010811">
    <property type="term" value="P:positive regulation of cell-substrate adhesion"/>
    <property type="evidence" value="ECO:0007669"/>
    <property type="project" value="TreeGrafter"/>
</dbReference>
<dbReference type="RefSeq" id="XP_054859251.1">
    <property type="nucleotide sequence ID" value="XM_055003276.1"/>
</dbReference>
<dbReference type="FunFam" id="3.80.10.10:FF:000772">
    <property type="entry name" value="Extracellular matrix protein 2"/>
    <property type="match status" value="1"/>
</dbReference>
<dbReference type="Gene3D" id="3.80.10.10">
    <property type="entry name" value="Ribonuclease Inhibitor"/>
    <property type="match status" value="2"/>
</dbReference>
<accession>A0AA97KNM0</accession>
<dbReference type="InterPro" id="IPR003591">
    <property type="entry name" value="Leu-rich_rpt_typical-subtyp"/>
</dbReference>
<feature type="compositionally biased region" description="Basic and acidic residues" evidence="3">
    <location>
        <begin position="116"/>
        <end position="128"/>
    </location>
</feature>
<dbReference type="PRINTS" id="PR00019">
    <property type="entry name" value="LEURICHRPT"/>
</dbReference>